<reference evidence="1" key="1">
    <citation type="submission" date="2021-05" db="EMBL/GenBank/DDBJ databases">
        <authorList>
            <person name="Pan Q."/>
            <person name="Jouanno E."/>
            <person name="Zahm M."/>
            <person name="Klopp C."/>
            <person name="Cabau C."/>
            <person name="Louis A."/>
            <person name="Berthelot C."/>
            <person name="Parey E."/>
            <person name="Roest Crollius H."/>
            <person name="Montfort J."/>
            <person name="Robinson-Rechavi M."/>
            <person name="Bouchez O."/>
            <person name="Lampietro C."/>
            <person name="Lopez Roques C."/>
            <person name="Donnadieu C."/>
            <person name="Postlethwait J."/>
            <person name="Bobe J."/>
            <person name="Dillon D."/>
            <person name="Chandos A."/>
            <person name="von Hippel F."/>
            <person name="Guiguen Y."/>
        </authorList>
    </citation>
    <scope>NUCLEOTIDE SEQUENCE</scope>
    <source>
        <strain evidence="1">YG-Jan2019</strain>
    </source>
</reference>
<sequence length="125" mass="14318">MDAATVKAVLEWLKPDSSKQLQRFLGPFSWTPEAEKEFRDLRIRFSSARILCQPDPSRQFVVGVDASETWVPKPHALSRVFSQEESSVSQPDTMFQAVASFGRSFGGLRTSENLRNRWETKRHMS</sequence>
<dbReference type="Proteomes" id="UP001157502">
    <property type="component" value="Chromosome 24"/>
</dbReference>
<comment type="caution">
    <text evidence="1">The sequence shown here is derived from an EMBL/GenBank/DDBJ whole genome shotgun (WGS) entry which is preliminary data.</text>
</comment>
<dbReference type="EMBL" id="CM055751">
    <property type="protein sequence ID" value="KAJ7993129.1"/>
    <property type="molecule type" value="Genomic_DNA"/>
</dbReference>
<evidence type="ECO:0000313" key="1">
    <source>
        <dbReference type="EMBL" id="KAJ7993129.1"/>
    </source>
</evidence>
<evidence type="ECO:0000313" key="2">
    <source>
        <dbReference type="Proteomes" id="UP001157502"/>
    </source>
</evidence>
<keyword evidence="2" id="KW-1185">Reference proteome</keyword>
<gene>
    <name evidence="1" type="ORF">DPEC_G00269210</name>
</gene>
<name>A0ACC2FP06_DALPE</name>
<accession>A0ACC2FP06</accession>
<organism evidence="1 2">
    <name type="scientific">Dallia pectoralis</name>
    <name type="common">Alaska blackfish</name>
    <dbReference type="NCBI Taxonomy" id="75939"/>
    <lineage>
        <taxon>Eukaryota</taxon>
        <taxon>Metazoa</taxon>
        <taxon>Chordata</taxon>
        <taxon>Craniata</taxon>
        <taxon>Vertebrata</taxon>
        <taxon>Euteleostomi</taxon>
        <taxon>Actinopterygii</taxon>
        <taxon>Neopterygii</taxon>
        <taxon>Teleostei</taxon>
        <taxon>Protacanthopterygii</taxon>
        <taxon>Esociformes</taxon>
        <taxon>Umbridae</taxon>
        <taxon>Dallia</taxon>
    </lineage>
</organism>
<proteinExistence type="predicted"/>
<protein>
    <submittedName>
        <fullName evidence="1">Uncharacterized protein</fullName>
    </submittedName>
</protein>